<feature type="region of interest" description="Disordered" evidence="4">
    <location>
        <begin position="302"/>
        <end position="338"/>
    </location>
</feature>
<dbReference type="KEGG" id="gry:D7I44_16805"/>
<dbReference type="Proteomes" id="UP000275069">
    <property type="component" value="Chromosome"/>
</dbReference>
<dbReference type="Gene3D" id="2.40.37.10">
    <property type="entry name" value="Lyase, Ornithine Decarboxylase, Chain A, domain 1"/>
    <property type="match status" value="1"/>
</dbReference>
<comment type="cofactor">
    <cofactor evidence="1">
        <name>pyridoxal 5'-phosphate</name>
        <dbReference type="ChEBI" id="CHEBI:597326"/>
    </cofactor>
</comment>
<dbReference type="SUPFAM" id="SSF51419">
    <property type="entry name" value="PLP-binding barrel"/>
    <property type="match status" value="1"/>
</dbReference>
<gene>
    <name evidence="6" type="ORF">D7I44_16805</name>
</gene>
<dbReference type="InterPro" id="IPR011079">
    <property type="entry name" value="Ala_racemase_C"/>
</dbReference>
<organism evidence="6 7">
    <name type="scientific">Gryllotalpicola protaetiae</name>
    <dbReference type="NCBI Taxonomy" id="2419771"/>
    <lineage>
        <taxon>Bacteria</taxon>
        <taxon>Bacillati</taxon>
        <taxon>Actinomycetota</taxon>
        <taxon>Actinomycetes</taxon>
        <taxon>Micrococcales</taxon>
        <taxon>Microbacteriaceae</taxon>
        <taxon>Gryllotalpicola</taxon>
    </lineage>
</organism>
<name>A0A387BMG8_9MICO</name>
<dbReference type="GO" id="GO:0030632">
    <property type="term" value="P:D-alanine biosynthetic process"/>
    <property type="evidence" value="ECO:0007669"/>
    <property type="project" value="TreeGrafter"/>
</dbReference>
<evidence type="ECO:0000259" key="5">
    <source>
        <dbReference type="SMART" id="SM01005"/>
    </source>
</evidence>
<protein>
    <recommendedName>
        <fullName evidence="5">Alanine racemase C-terminal domain-containing protein</fullName>
    </recommendedName>
</protein>
<dbReference type="Pfam" id="PF01168">
    <property type="entry name" value="Ala_racemase_N"/>
    <property type="match status" value="1"/>
</dbReference>
<reference evidence="6 7" key="1">
    <citation type="submission" date="2018-09" db="EMBL/GenBank/DDBJ databases">
        <title>Genome sequencing of strain 2DFW10M-5.</title>
        <authorList>
            <person name="Heo J."/>
            <person name="Kim S.-J."/>
            <person name="Kwon S.-W."/>
        </authorList>
    </citation>
    <scope>NUCLEOTIDE SEQUENCE [LARGE SCALE GENOMIC DNA]</scope>
    <source>
        <strain evidence="6 7">2DFW10M-5</strain>
    </source>
</reference>
<keyword evidence="7" id="KW-1185">Reference proteome</keyword>
<dbReference type="InterPro" id="IPR029066">
    <property type="entry name" value="PLP-binding_barrel"/>
</dbReference>
<accession>A0A387BMG8</accession>
<keyword evidence="3" id="KW-0413">Isomerase</keyword>
<evidence type="ECO:0000313" key="6">
    <source>
        <dbReference type="EMBL" id="AYG05013.1"/>
    </source>
</evidence>
<sequence length="338" mass="35447">MGARAGLARRHPPIRRRQALMAAGKRHVAFREASIDLTVLAANVARFRELTDGAPLLVDVGADAWGHGLEVVVPALTELGAQAFVVARLDEAERVRALASETLVVTTQHSADEDFRRAAALGVAPRVHSLGEYERAADGGVTGVVLAEEDGDGLPGLAPAELDDALADAAQRGIAAVVDSAFPVVGAELFGVSEDSADLAPDFRPVLRLWAPIAATKRVGADEGVSYGYTYRTRTQTTLALVTLGYADGLTRAGGNRVDASVDGARHTIAGRVAMDAFMLDLGDVDAPALGTEATVLGDARRGEPTAHQHAQALGTHSAEITTRLSSRPRRHPAGEER</sequence>
<dbReference type="GO" id="GO:0008784">
    <property type="term" value="F:alanine racemase activity"/>
    <property type="evidence" value="ECO:0007669"/>
    <property type="project" value="TreeGrafter"/>
</dbReference>
<evidence type="ECO:0000313" key="7">
    <source>
        <dbReference type="Proteomes" id="UP000275069"/>
    </source>
</evidence>
<evidence type="ECO:0000256" key="4">
    <source>
        <dbReference type="SAM" id="MobiDB-lite"/>
    </source>
</evidence>
<dbReference type="SUPFAM" id="SSF50621">
    <property type="entry name" value="Alanine racemase C-terminal domain-like"/>
    <property type="match status" value="1"/>
</dbReference>
<feature type="domain" description="Alanine racemase C-terminal" evidence="5">
    <location>
        <begin position="206"/>
        <end position="334"/>
    </location>
</feature>
<dbReference type="AlphaFoldDB" id="A0A387BMG8"/>
<proteinExistence type="predicted"/>
<dbReference type="EMBL" id="CP032624">
    <property type="protein sequence ID" value="AYG05013.1"/>
    <property type="molecule type" value="Genomic_DNA"/>
</dbReference>
<dbReference type="PANTHER" id="PTHR30511:SF0">
    <property type="entry name" value="ALANINE RACEMASE, CATABOLIC-RELATED"/>
    <property type="match status" value="1"/>
</dbReference>
<evidence type="ECO:0000256" key="1">
    <source>
        <dbReference type="ARBA" id="ARBA00001933"/>
    </source>
</evidence>
<dbReference type="GO" id="GO:0030170">
    <property type="term" value="F:pyridoxal phosphate binding"/>
    <property type="evidence" value="ECO:0007669"/>
    <property type="project" value="TreeGrafter"/>
</dbReference>
<dbReference type="Gene3D" id="3.20.20.10">
    <property type="entry name" value="Alanine racemase"/>
    <property type="match status" value="1"/>
</dbReference>
<dbReference type="InterPro" id="IPR000821">
    <property type="entry name" value="Ala_racemase"/>
</dbReference>
<dbReference type="PANTHER" id="PTHR30511">
    <property type="entry name" value="ALANINE RACEMASE"/>
    <property type="match status" value="1"/>
</dbReference>
<dbReference type="InterPro" id="IPR009006">
    <property type="entry name" value="Ala_racemase/Decarboxylase_C"/>
</dbReference>
<dbReference type="OrthoDB" id="9813814at2"/>
<evidence type="ECO:0000256" key="2">
    <source>
        <dbReference type="ARBA" id="ARBA00022898"/>
    </source>
</evidence>
<evidence type="ECO:0000256" key="3">
    <source>
        <dbReference type="ARBA" id="ARBA00023235"/>
    </source>
</evidence>
<dbReference type="SMART" id="SM01005">
    <property type="entry name" value="Ala_racemase_C"/>
    <property type="match status" value="1"/>
</dbReference>
<dbReference type="InterPro" id="IPR001608">
    <property type="entry name" value="Ala_racemase_N"/>
</dbReference>
<keyword evidence="2" id="KW-0663">Pyridoxal phosphate</keyword>
<dbReference type="GO" id="GO:0005829">
    <property type="term" value="C:cytosol"/>
    <property type="evidence" value="ECO:0007669"/>
    <property type="project" value="TreeGrafter"/>
</dbReference>
<dbReference type="Pfam" id="PF00842">
    <property type="entry name" value="Ala_racemase_C"/>
    <property type="match status" value="1"/>
</dbReference>